<organism evidence="1 2">
    <name type="scientific">Iphiclides podalirius</name>
    <name type="common">scarce swallowtail</name>
    <dbReference type="NCBI Taxonomy" id="110791"/>
    <lineage>
        <taxon>Eukaryota</taxon>
        <taxon>Metazoa</taxon>
        <taxon>Ecdysozoa</taxon>
        <taxon>Arthropoda</taxon>
        <taxon>Hexapoda</taxon>
        <taxon>Insecta</taxon>
        <taxon>Pterygota</taxon>
        <taxon>Neoptera</taxon>
        <taxon>Endopterygota</taxon>
        <taxon>Lepidoptera</taxon>
        <taxon>Glossata</taxon>
        <taxon>Ditrysia</taxon>
        <taxon>Papilionoidea</taxon>
        <taxon>Papilionidae</taxon>
        <taxon>Papilioninae</taxon>
        <taxon>Iphiclides</taxon>
    </lineage>
</organism>
<proteinExistence type="predicted"/>
<dbReference type="EMBL" id="OW152819">
    <property type="protein sequence ID" value="CAH2073288.1"/>
    <property type="molecule type" value="Genomic_DNA"/>
</dbReference>
<sequence>MIAYRPAVGGKTRGSRTNERIEHRRDGDVCLYFAYDDSPFPSVVEGVRGNAQGTSPDGVPFMIWTSEARVGTPRRLLEPRAAESETHRTRDFSFGGLRSFLGVAATEAVEISRYCRGDGIRTAALVMWECNALVAAATYRYARGALVGAVASHGEGL</sequence>
<feature type="non-terminal residue" evidence="1">
    <location>
        <position position="1"/>
    </location>
</feature>
<evidence type="ECO:0000313" key="2">
    <source>
        <dbReference type="Proteomes" id="UP000837857"/>
    </source>
</evidence>
<reference evidence="1" key="1">
    <citation type="submission" date="2022-03" db="EMBL/GenBank/DDBJ databases">
        <authorList>
            <person name="Martin H S."/>
        </authorList>
    </citation>
    <scope>NUCLEOTIDE SEQUENCE</scope>
</reference>
<accession>A0ABN8J019</accession>
<gene>
    <name evidence="1" type="ORF">IPOD504_LOCUS15570</name>
</gene>
<dbReference type="Proteomes" id="UP000837857">
    <property type="component" value="Chromosome 7"/>
</dbReference>
<keyword evidence="2" id="KW-1185">Reference proteome</keyword>
<protein>
    <submittedName>
        <fullName evidence="1">Uncharacterized protein</fullName>
    </submittedName>
</protein>
<evidence type="ECO:0000313" key="1">
    <source>
        <dbReference type="EMBL" id="CAH2073288.1"/>
    </source>
</evidence>
<name>A0ABN8J019_9NEOP</name>